<organism evidence="1 2">
    <name type="scientific">Acer saccharum</name>
    <name type="common">Sugar maple</name>
    <dbReference type="NCBI Taxonomy" id="4024"/>
    <lineage>
        <taxon>Eukaryota</taxon>
        <taxon>Viridiplantae</taxon>
        <taxon>Streptophyta</taxon>
        <taxon>Embryophyta</taxon>
        <taxon>Tracheophyta</taxon>
        <taxon>Spermatophyta</taxon>
        <taxon>Magnoliopsida</taxon>
        <taxon>eudicotyledons</taxon>
        <taxon>Gunneridae</taxon>
        <taxon>Pentapetalae</taxon>
        <taxon>rosids</taxon>
        <taxon>malvids</taxon>
        <taxon>Sapindales</taxon>
        <taxon>Sapindaceae</taxon>
        <taxon>Hippocastanoideae</taxon>
        <taxon>Acereae</taxon>
        <taxon>Acer</taxon>
    </lineage>
</organism>
<dbReference type="EMBL" id="JAUESC010000387">
    <property type="protein sequence ID" value="KAK0574164.1"/>
    <property type="molecule type" value="Genomic_DNA"/>
</dbReference>
<dbReference type="Proteomes" id="UP001168877">
    <property type="component" value="Unassembled WGS sequence"/>
</dbReference>
<protein>
    <submittedName>
        <fullName evidence="1">Uncharacterized protein</fullName>
    </submittedName>
</protein>
<dbReference type="AlphaFoldDB" id="A0AA39UUA1"/>
<comment type="caution">
    <text evidence="1">The sequence shown here is derived from an EMBL/GenBank/DDBJ whole genome shotgun (WGS) entry which is preliminary data.</text>
</comment>
<gene>
    <name evidence="1" type="ORF">LWI29_019145</name>
</gene>
<accession>A0AA39UUA1</accession>
<evidence type="ECO:0000313" key="2">
    <source>
        <dbReference type="Proteomes" id="UP001168877"/>
    </source>
</evidence>
<name>A0AA39UUA1_ACESA</name>
<evidence type="ECO:0000313" key="1">
    <source>
        <dbReference type="EMBL" id="KAK0574164.1"/>
    </source>
</evidence>
<reference evidence="1" key="1">
    <citation type="journal article" date="2022" name="Plant J.">
        <title>Strategies of tolerance reflected in two North American maple genomes.</title>
        <authorList>
            <person name="McEvoy S.L."/>
            <person name="Sezen U.U."/>
            <person name="Trouern-Trend A."/>
            <person name="McMahon S.M."/>
            <person name="Schaberg P.G."/>
            <person name="Yang J."/>
            <person name="Wegrzyn J.L."/>
            <person name="Swenson N.G."/>
        </authorList>
    </citation>
    <scope>NUCLEOTIDE SEQUENCE</scope>
    <source>
        <strain evidence="1">NS2018</strain>
    </source>
</reference>
<keyword evidence="2" id="KW-1185">Reference proteome</keyword>
<sequence>MTSLRIFYHFQLEAPSGKIHHNHFRFKVCCVENLRLLSSFDLLQQNPLQPSTKHTALKPFNQNLTKK</sequence>
<proteinExistence type="predicted"/>
<reference evidence="1" key="2">
    <citation type="submission" date="2023-06" db="EMBL/GenBank/DDBJ databases">
        <authorList>
            <person name="Swenson N.G."/>
            <person name="Wegrzyn J.L."/>
            <person name="Mcevoy S.L."/>
        </authorList>
    </citation>
    <scope>NUCLEOTIDE SEQUENCE</scope>
    <source>
        <strain evidence="1">NS2018</strain>
        <tissue evidence="1">Leaf</tissue>
    </source>
</reference>